<name>A0A7T7V318_9FLAO</name>
<keyword evidence="2" id="KW-0472">Membrane</keyword>
<keyword evidence="1" id="KW-0175">Coiled coil</keyword>
<evidence type="ECO:0000313" key="4">
    <source>
        <dbReference type="EMBL" id="QQN60968.1"/>
    </source>
</evidence>
<dbReference type="EMBL" id="CP067018">
    <property type="protein sequence ID" value="QQN60968.1"/>
    <property type="molecule type" value="Genomic_DNA"/>
</dbReference>
<dbReference type="SMART" id="SM00382">
    <property type="entry name" value="AAA"/>
    <property type="match status" value="1"/>
</dbReference>
<evidence type="ECO:0000256" key="1">
    <source>
        <dbReference type="SAM" id="Coils"/>
    </source>
</evidence>
<proteinExistence type="predicted"/>
<dbReference type="InterPro" id="IPR003593">
    <property type="entry name" value="AAA+_ATPase"/>
</dbReference>
<keyword evidence="5" id="KW-1185">Reference proteome</keyword>
<keyword evidence="4" id="KW-0067">ATP-binding</keyword>
<feature type="transmembrane region" description="Helical" evidence="2">
    <location>
        <begin position="707"/>
        <end position="727"/>
    </location>
</feature>
<dbReference type="AlphaFoldDB" id="A0A7T7V318"/>
<dbReference type="CDD" id="cd18785">
    <property type="entry name" value="SF2_C"/>
    <property type="match status" value="1"/>
</dbReference>
<organism evidence="4 5">
    <name type="scientific">Elizabethkingia bruuniana</name>
    <dbReference type="NCBI Taxonomy" id="1756149"/>
    <lineage>
        <taxon>Bacteria</taxon>
        <taxon>Pseudomonadati</taxon>
        <taxon>Bacteroidota</taxon>
        <taxon>Flavobacteriia</taxon>
        <taxon>Flavobacteriales</taxon>
        <taxon>Weeksellaceae</taxon>
        <taxon>Elizabethkingia</taxon>
    </lineage>
</organism>
<keyword evidence="4" id="KW-0547">Nucleotide-binding</keyword>
<dbReference type="SUPFAM" id="SSF52540">
    <property type="entry name" value="P-loop containing nucleoside triphosphate hydrolases"/>
    <property type="match status" value="2"/>
</dbReference>
<dbReference type="PROSITE" id="PS51192">
    <property type="entry name" value="HELICASE_ATP_BIND_1"/>
    <property type="match status" value="1"/>
</dbReference>
<gene>
    <name evidence="4" type="ORF">I6H88_10480</name>
</gene>
<dbReference type="InterPro" id="IPR050742">
    <property type="entry name" value="Helicase_Restrict-Modif_Enz"/>
</dbReference>
<keyword evidence="2" id="KW-1133">Transmembrane helix</keyword>
<dbReference type="Gene3D" id="3.40.50.300">
    <property type="entry name" value="P-loop containing nucleotide triphosphate hydrolases"/>
    <property type="match status" value="2"/>
</dbReference>
<keyword evidence="2" id="KW-0812">Transmembrane</keyword>
<dbReference type="GeneID" id="93135302"/>
<dbReference type="OrthoDB" id="9759819at2"/>
<dbReference type="Proteomes" id="UP000595426">
    <property type="component" value="Chromosome"/>
</dbReference>
<dbReference type="GO" id="GO:0003677">
    <property type="term" value="F:DNA binding"/>
    <property type="evidence" value="ECO:0007669"/>
    <property type="project" value="InterPro"/>
</dbReference>
<dbReference type="KEGG" id="egm:AYC65_20470"/>
<dbReference type="SMART" id="SM00487">
    <property type="entry name" value="DEXDc"/>
    <property type="match status" value="1"/>
</dbReference>
<feature type="coiled-coil region" evidence="1">
    <location>
        <begin position="587"/>
        <end position="635"/>
    </location>
</feature>
<dbReference type="GO" id="GO:0005524">
    <property type="term" value="F:ATP binding"/>
    <property type="evidence" value="ECO:0007669"/>
    <property type="project" value="InterPro"/>
</dbReference>
<evidence type="ECO:0000313" key="5">
    <source>
        <dbReference type="Proteomes" id="UP000595426"/>
    </source>
</evidence>
<dbReference type="GO" id="GO:0016787">
    <property type="term" value="F:hydrolase activity"/>
    <property type="evidence" value="ECO:0007669"/>
    <property type="project" value="InterPro"/>
</dbReference>
<dbReference type="RefSeq" id="WP_052114759.1">
    <property type="nucleotide sequence ID" value="NZ_CBCSDR010000008.1"/>
</dbReference>
<dbReference type="PANTHER" id="PTHR47396">
    <property type="entry name" value="TYPE I RESTRICTION ENZYME ECOKI R PROTEIN"/>
    <property type="match status" value="1"/>
</dbReference>
<protein>
    <submittedName>
        <fullName evidence="4">DEAD/DEAH box helicase family protein</fullName>
    </submittedName>
</protein>
<evidence type="ECO:0000256" key="2">
    <source>
        <dbReference type="SAM" id="Phobius"/>
    </source>
</evidence>
<dbReference type="GO" id="GO:0004386">
    <property type="term" value="F:helicase activity"/>
    <property type="evidence" value="ECO:0007669"/>
    <property type="project" value="UniProtKB-KW"/>
</dbReference>
<keyword evidence="4" id="KW-0378">Hydrolase</keyword>
<dbReference type="GO" id="GO:0005829">
    <property type="term" value="C:cytosol"/>
    <property type="evidence" value="ECO:0007669"/>
    <property type="project" value="TreeGrafter"/>
</dbReference>
<accession>A0A7T7V318</accession>
<feature type="transmembrane region" description="Helical" evidence="2">
    <location>
        <begin position="672"/>
        <end position="695"/>
    </location>
</feature>
<evidence type="ECO:0000259" key="3">
    <source>
        <dbReference type="PROSITE" id="PS51192"/>
    </source>
</evidence>
<dbReference type="PANTHER" id="PTHR47396:SF1">
    <property type="entry name" value="ATP-DEPENDENT HELICASE IRC3-RELATED"/>
    <property type="match status" value="1"/>
</dbReference>
<dbReference type="Pfam" id="PF04851">
    <property type="entry name" value="ResIII"/>
    <property type="match status" value="1"/>
</dbReference>
<feature type="domain" description="Helicase ATP-binding" evidence="3">
    <location>
        <begin position="28"/>
        <end position="197"/>
    </location>
</feature>
<sequence>MEDMKEFPEGILFRYSWRKYQKQFLDNLQDYLSDNHLHIVAPPGSGKTVLGLEIMLRINNPTLIVAPTLAIRNQWVQRFRELFLQSDTLPEWISFDLNKPAFVTLATYQGIHSVIKRDAESKTVEKKSNNDSFLKLIKKLKIGTLILDEAHHLKNAWWQSIITIKDQLNPIVVALTATQPFDVSESEWQNYIELNGSVDAEISVPELMLEGDLCPHQDLIYFTLPTLEEKLSIDQIYQYADNLYKEIKQDDVIIEAIVNHYIYKNPEKHLEWIYDNVSSYTSGLIFMNAIGVKIPDIHFQIIGDEQKYIPEFDFFWLEELLEFYLFTDDVHFKKYVDSRQAVENKLRRNSILKNKTISFFQNEKLEHILNAGSGKLEAIRNITISESENFGNDLRMVILTDFIRKEFIANGIEPTPSPDKMGVVPIFEVLKNDPLIGKDIGVLTGSLVILPKELANQLIKDFPDKDVALSEIKSDDDFAQIYPRDNTQSFLVEIITHYFQEGRINILIGTKSLLGEGWDAPKINSLVVASFVSSYVLSNQIRGRAIRTDKDNPEKVSNIWHLICFNERDPEGGMDYQKMVKRFKTFVGVSNRENEQIENNIERLNIKTIENISEIEVINKEMISLACRKNELKDKWSRALKKGNHLVEEIQIESQDPDKWQEKKFKSLSKSIGHFMGMLISSVLMFWAEFLGGIIKSLKSFQTLEGAYLFIFLFGIAGFLTYGGMFYRSLMQYLRYKNISKNLEKIARAILSSLINERAIRTSIEKLRIVVSSDEKGNSVCHLEGGSYSEASIFILTLQELLSKIDNPRYLLKTKGILFLKNSINYYPVPDIFGRNKKSAELFARNWIEESGAASLVFTRTIEGRKLLLALRFKALIRKNKHIEHIHKWIR</sequence>
<dbReference type="InterPro" id="IPR006935">
    <property type="entry name" value="Helicase/UvrB_N"/>
</dbReference>
<keyword evidence="4" id="KW-0347">Helicase</keyword>
<dbReference type="InterPro" id="IPR014001">
    <property type="entry name" value="Helicase_ATP-bd"/>
</dbReference>
<dbReference type="InterPro" id="IPR027417">
    <property type="entry name" value="P-loop_NTPase"/>
</dbReference>
<reference evidence="4 5" key="1">
    <citation type="submission" date="2020-12" db="EMBL/GenBank/DDBJ databases">
        <title>FDA dAtabase for Regulatory Grade micrObial Sequences (FDA-ARGOS): Supporting development and validation of Infectious Disease Dx tests.</title>
        <authorList>
            <person name="Kerrigan L."/>
            <person name="Long C."/>
            <person name="Tallon L."/>
            <person name="Sadzewicz L."/>
            <person name="Zhao X."/>
            <person name="Boylan J."/>
            <person name="Ott S."/>
            <person name="Bowen H."/>
            <person name="Vavikolanu K."/>
            <person name="Mehta A."/>
            <person name="Aluvathingal J."/>
            <person name="Nadendla S."/>
            <person name="Yan Y."/>
            <person name="Sichtig H."/>
        </authorList>
    </citation>
    <scope>NUCLEOTIDE SEQUENCE [LARGE SCALE GENOMIC DNA]</scope>
    <source>
        <strain evidence="4 5">FDAARGOS_1031</strain>
    </source>
</reference>